<keyword evidence="2" id="KW-1185">Reference proteome</keyword>
<reference evidence="1" key="1">
    <citation type="submission" date="2017-04" db="EMBL/GenBank/DDBJ databases">
        <authorList>
            <person name="Varghese N."/>
            <person name="Submissions S."/>
        </authorList>
    </citation>
    <scope>NUCLEOTIDE SEQUENCE</scope>
    <source>
        <strain evidence="1">WTE2008</strain>
    </source>
</reference>
<gene>
    <name evidence="1" type="ORF">SAMN06297397_1223</name>
</gene>
<evidence type="ECO:0000313" key="2">
    <source>
        <dbReference type="Proteomes" id="UP000192328"/>
    </source>
</evidence>
<protein>
    <submittedName>
        <fullName evidence="1">Uncharacterized protein</fullName>
    </submittedName>
</protein>
<proteinExistence type="predicted"/>
<comment type="caution">
    <text evidence="1">The sequence shown here is derived from an EMBL/GenBank/DDBJ whole genome shotgun (WGS) entry which is preliminary data.</text>
</comment>
<sequence>MMIVSRWTDMGPEWKTEDIFRIRELFRKNHISFRMPFSDLFFTSVFHMPEKDKRWGIRVREKDRSKAAALLIRENLACGDLLRGIVEEPRRPEKDGCTAAYVSPVLFRS</sequence>
<name>A0AC61PK45_9FIRM</name>
<organism evidence="1 2">
    <name type="scientific">Aristaeella lactis</name>
    <dbReference type="NCBI Taxonomy" id="3046383"/>
    <lineage>
        <taxon>Bacteria</taxon>
        <taxon>Bacillati</taxon>
        <taxon>Bacillota</taxon>
        <taxon>Clostridia</taxon>
        <taxon>Eubacteriales</taxon>
        <taxon>Aristaeellaceae</taxon>
        <taxon>Aristaeella</taxon>
    </lineage>
</organism>
<accession>A0AC61PK45</accession>
<dbReference type="EMBL" id="FWXZ01000002">
    <property type="protein sequence ID" value="SMC52412.1"/>
    <property type="molecule type" value="Genomic_DNA"/>
</dbReference>
<dbReference type="Proteomes" id="UP000192328">
    <property type="component" value="Unassembled WGS sequence"/>
</dbReference>
<evidence type="ECO:0000313" key="1">
    <source>
        <dbReference type="EMBL" id="SMC52412.1"/>
    </source>
</evidence>